<sequence length="283" mass="33392">MRSILIALFFTDDGIFNLDQALKIGQFETTVHIKRNERIFGSDFKKINKISVLYKYMDKLQSKKALGFNQDFIFLKTHSGLFDIGGNLFTNPYNTRGIIYVVRDPRDVCISWSKHSGISIQDSIDFMLNDNSSANWKEPSRREDIFSDSRRPRSFVASWEKHVISWTSTNWNLPIMILRFEDLVYNKRKVINNLITFFEKNFNFKFNNKDAKINNILKSTDFNKLKEEESKKGFIEATKYNKLFSVGKKNQWKSKLTKKQISQLEQKFKSVMKKFNYEIGVEF</sequence>
<keyword evidence="2" id="KW-0808">Transferase</keyword>
<dbReference type="InterPro" id="IPR000863">
    <property type="entry name" value="Sulfotransferase_dom"/>
</dbReference>
<dbReference type="Pfam" id="PF00685">
    <property type="entry name" value="Sulfotransfer_1"/>
    <property type="match status" value="1"/>
</dbReference>
<name>A0A382EXF3_9ZZZZ</name>
<evidence type="ECO:0000313" key="4">
    <source>
        <dbReference type="EMBL" id="SVB55358.1"/>
    </source>
</evidence>
<gene>
    <name evidence="4" type="ORF">METZ01_LOCUS208212</name>
</gene>
<dbReference type="InterPro" id="IPR027417">
    <property type="entry name" value="P-loop_NTPase"/>
</dbReference>
<accession>A0A382EXF3</accession>
<evidence type="ECO:0000256" key="2">
    <source>
        <dbReference type="ARBA" id="ARBA00022679"/>
    </source>
</evidence>
<organism evidence="4">
    <name type="scientific">marine metagenome</name>
    <dbReference type="NCBI Taxonomy" id="408172"/>
    <lineage>
        <taxon>unclassified sequences</taxon>
        <taxon>metagenomes</taxon>
        <taxon>ecological metagenomes</taxon>
    </lineage>
</organism>
<evidence type="ECO:0000256" key="1">
    <source>
        <dbReference type="ARBA" id="ARBA00005771"/>
    </source>
</evidence>
<reference evidence="4" key="1">
    <citation type="submission" date="2018-05" db="EMBL/GenBank/DDBJ databases">
        <authorList>
            <person name="Lanie J.A."/>
            <person name="Ng W.-L."/>
            <person name="Kazmierczak K.M."/>
            <person name="Andrzejewski T.M."/>
            <person name="Davidsen T.M."/>
            <person name="Wayne K.J."/>
            <person name="Tettelin H."/>
            <person name="Glass J.I."/>
            <person name="Rusch D."/>
            <person name="Podicherti R."/>
            <person name="Tsui H.-C.T."/>
            <person name="Winkler M.E."/>
        </authorList>
    </citation>
    <scope>NUCLEOTIDE SEQUENCE</scope>
</reference>
<dbReference type="GO" id="GO:0008146">
    <property type="term" value="F:sulfotransferase activity"/>
    <property type="evidence" value="ECO:0007669"/>
    <property type="project" value="InterPro"/>
</dbReference>
<dbReference type="PANTHER" id="PTHR11783">
    <property type="entry name" value="SULFOTRANSFERASE SULT"/>
    <property type="match status" value="1"/>
</dbReference>
<dbReference type="Gene3D" id="3.40.50.300">
    <property type="entry name" value="P-loop containing nucleotide triphosphate hydrolases"/>
    <property type="match status" value="1"/>
</dbReference>
<dbReference type="SUPFAM" id="SSF52540">
    <property type="entry name" value="P-loop containing nucleoside triphosphate hydrolases"/>
    <property type="match status" value="1"/>
</dbReference>
<feature type="domain" description="Sulfotransferase" evidence="3">
    <location>
        <begin position="71"/>
        <end position="275"/>
    </location>
</feature>
<dbReference type="EMBL" id="UINC01046842">
    <property type="protein sequence ID" value="SVB55358.1"/>
    <property type="molecule type" value="Genomic_DNA"/>
</dbReference>
<comment type="similarity">
    <text evidence="1">Belongs to the sulfotransferase 1 family.</text>
</comment>
<evidence type="ECO:0000259" key="3">
    <source>
        <dbReference type="Pfam" id="PF00685"/>
    </source>
</evidence>
<proteinExistence type="inferred from homology"/>
<protein>
    <recommendedName>
        <fullName evidence="3">Sulfotransferase domain-containing protein</fullName>
    </recommendedName>
</protein>
<dbReference type="AlphaFoldDB" id="A0A382EXF3"/>